<gene>
    <name evidence="7" type="ORF">ALO68_05559</name>
    <name evidence="8" type="ORF">ALP10_04760</name>
</gene>
<keyword evidence="5" id="KW-0503">Monooxygenase</keyword>
<name>A0A0P9SK36_9PSED</name>
<dbReference type="GO" id="GO:0016705">
    <property type="term" value="F:oxidoreductase activity, acting on paired donors, with incorporation or reduction of molecular oxygen"/>
    <property type="evidence" value="ECO:0007669"/>
    <property type="project" value="InterPro"/>
</dbReference>
<sequence length="443" mass="49851">MKCCRSWRSMCCRISRPDGMIMHQRTFRLHGRCRHRIQQGRTTSKPTWEVIMRAEKSYPIKTNPMRSSRNKIQLGVFSTNTEGGCTVTNAPERLRGDDWAGNLEIARVADDAGFEAFIPVGRWKGFGGTNNTGGVCFETYTWAAGIAALTNQIAVFTTSHLPTVHPLFAAKQAVTIDHISGGRFGLNILCGWYGAEMRMFSGHMMEHDKRYDYAEEWLHIAKNAWEQQTPFDFKGEYFTICDAISQPQPLNTPYLINAGGSPRGKRFCAEHCDAAFLIIKHLDGEEAVRQQIASYKDLARQEFGRDIKIWCYGYVVQKDTQEQADAYLDYYATEMGDDEGCDIITGELGIQTGIFTPEDAVRFRFHFKAGFAGVPLVGTPEQIVELFKKYADWGIDGIALTWLDYHEGIKDFVRETLPLMEQAGLREALNVEAITSGVAAEVA</sequence>
<dbReference type="AlphaFoldDB" id="A0A0P9SK36"/>
<evidence type="ECO:0000313" key="7">
    <source>
        <dbReference type="EMBL" id="KPX43280.1"/>
    </source>
</evidence>
<dbReference type="Proteomes" id="UP000279173">
    <property type="component" value="Unassembled WGS sequence"/>
</dbReference>
<dbReference type="SUPFAM" id="SSF51679">
    <property type="entry name" value="Bacterial luciferase-like"/>
    <property type="match status" value="1"/>
</dbReference>
<dbReference type="EMBL" id="LJQM01000178">
    <property type="protein sequence ID" value="KPX43280.1"/>
    <property type="molecule type" value="Genomic_DNA"/>
</dbReference>
<keyword evidence="4" id="KW-0560">Oxidoreductase</keyword>
<dbReference type="PATRIC" id="fig|251654.3.peg.5359"/>
<evidence type="ECO:0000259" key="6">
    <source>
        <dbReference type="Pfam" id="PF00296"/>
    </source>
</evidence>
<dbReference type="GO" id="GO:0004497">
    <property type="term" value="F:monooxygenase activity"/>
    <property type="evidence" value="ECO:0007669"/>
    <property type="project" value="UniProtKB-KW"/>
</dbReference>
<evidence type="ECO:0000256" key="1">
    <source>
        <dbReference type="ARBA" id="ARBA00007044"/>
    </source>
</evidence>
<dbReference type="Pfam" id="PF00296">
    <property type="entry name" value="Bac_luciferase"/>
    <property type="match status" value="1"/>
</dbReference>
<comment type="caution">
    <text evidence="7">The sequence shown here is derived from an EMBL/GenBank/DDBJ whole genome shotgun (WGS) entry which is preliminary data.</text>
</comment>
<keyword evidence="2" id="KW-0285">Flavoprotein</keyword>
<evidence type="ECO:0000256" key="5">
    <source>
        <dbReference type="ARBA" id="ARBA00023033"/>
    </source>
</evidence>
<evidence type="ECO:0000256" key="3">
    <source>
        <dbReference type="ARBA" id="ARBA00022643"/>
    </source>
</evidence>
<evidence type="ECO:0000313" key="10">
    <source>
        <dbReference type="Proteomes" id="UP000279173"/>
    </source>
</evidence>
<protein>
    <submittedName>
        <fullName evidence="7">Bacterial luciferase family protein</fullName>
    </submittedName>
    <submittedName>
        <fullName evidence="8">Bacterial luciferase protein</fullName>
    </submittedName>
</protein>
<evidence type="ECO:0000256" key="2">
    <source>
        <dbReference type="ARBA" id="ARBA00022630"/>
    </source>
</evidence>
<evidence type="ECO:0000256" key="4">
    <source>
        <dbReference type="ARBA" id="ARBA00023002"/>
    </source>
</evidence>
<dbReference type="CDD" id="cd01094">
    <property type="entry name" value="Alkanesulfonate_monoxygenase"/>
    <property type="match status" value="1"/>
</dbReference>
<dbReference type="PANTHER" id="PTHR42847">
    <property type="entry name" value="ALKANESULFONATE MONOOXYGENASE"/>
    <property type="match status" value="1"/>
</dbReference>
<reference evidence="7 9" key="1">
    <citation type="submission" date="2015-09" db="EMBL/GenBank/DDBJ databases">
        <title>Genome announcement of multiple Pseudomonas syringae strains.</title>
        <authorList>
            <person name="Thakur S."/>
            <person name="Wang P.W."/>
            <person name="Gong Y."/>
            <person name="Weir B.S."/>
            <person name="Guttman D.S."/>
        </authorList>
    </citation>
    <scope>NUCLEOTIDE SEQUENCE [LARGE SCALE GENOMIC DNA]</scope>
    <source>
        <strain evidence="7 9">ICMP4531</strain>
    </source>
</reference>
<dbReference type="EMBL" id="RBUT01000191">
    <property type="protein sequence ID" value="RMV42197.1"/>
    <property type="molecule type" value="Genomic_DNA"/>
</dbReference>
<reference evidence="8 10" key="2">
    <citation type="submission" date="2018-08" db="EMBL/GenBank/DDBJ databases">
        <title>Recombination of ecologically and evolutionarily significant loci maintains genetic cohesion in the Pseudomonas syringae species complex.</title>
        <authorList>
            <person name="Dillon M."/>
            <person name="Thakur S."/>
            <person name="Almeida R.N.D."/>
            <person name="Weir B.S."/>
            <person name="Guttman D.S."/>
        </authorList>
    </citation>
    <scope>NUCLEOTIDE SEQUENCE [LARGE SCALE GENOMIC DNA]</scope>
    <source>
        <strain evidence="8 10">ICMP 3263</strain>
    </source>
</reference>
<keyword evidence="3" id="KW-0288">FMN</keyword>
<dbReference type="InterPro" id="IPR050172">
    <property type="entry name" value="SsuD_RutA_monooxygenase"/>
</dbReference>
<proteinExistence type="inferred from homology"/>
<organism evidence="7 9">
    <name type="scientific">Pseudomonas syringae pv. helianthi</name>
    <dbReference type="NCBI Taxonomy" id="251654"/>
    <lineage>
        <taxon>Bacteria</taxon>
        <taxon>Pseudomonadati</taxon>
        <taxon>Pseudomonadota</taxon>
        <taxon>Gammaproteobacteria</taxon>
        <taxon>Pseudomonadales</taxon>
        <taxon>Pseudomonadaceae</taxon>
        <taxon>Pseudomonas</taxon>
    </lineage>
</organism>
<comment type="similarity">
    <text evidence="1">Belongs to the SsuD family.</text>
</comment>
<dbReference type="Gene3D" id="3.20.20.30">
    <property type="entry name" value="Luciferase-like domain"/>
    <property type="match status" value="1"/>
</dbReference>
<feature type="domain" description="Luciferase-like" evidence="6">
    <location>
        <begin position="73"/>
        <end position="396"/>
    </location>
</feature>
<dbReference type="InterPro" id="IPR036661">
    <property type="entry name" value="Luciferase-like_sf"/>
</dbReference>
<accession>A0A0P9SK36</accession>
<dbReference type="InterPro" id="IPR011251">
    <property type="entry name" value="Luciferase-like_dom"/>
</dbReference>
<evidence type="ECO:0000313" key="8">
    <source>
        <dbReference type="EMBL" id="RMV42197.1"/>
    </source>
</evidence>
<dbReference type="PANTHER" id="PTHR42847:SF4">
    <property type="entry name" value="ALKANESULFONATE MONOOXYGENASE-RELATED"/>
    <property type="match status" value="1"/>
</dbReference>
<dbReference type="Proteomes" id="UP000050557">
    <property type="component" value="Unassembled WGS sequence"/>
</dbReference>
<evidence type="ECO:0000313" key="9">
    <source>
        <dbReference type="Proteomes" id="UP000050557"/>
    </source>
</evidence>